<keyword evidence="4" id="KW-0663">Pyridoxal phosphate</keyword>
<evidence type="ECO:0000313" key="8">
    <source>
        <dbReference type="Proteomes" id="UP000018700"/>
    </source>
</evidence>
<evidence type="ECO:0000256" key="5">
    <source>
        <dbReference type="ARBA" id="ARBA00029440"/>
    </source>
</evidence>
<dbReference type="InterPro" id="IPR015424">
    <property type="entry name" value="PyrdxlP-dep_Trfase"/>
</dbReference>
<dbReference type="InterPro" id="IPR050106">
    <property type="entry name" value="HistidinolP_aminotransfase"/>
</dbReference>
<dbReference type="CDD" id="cd00609">
    <property type="entry name" value="AAT_like"/>
    <property type="match status" value="1"/>
</dbReference>
<name>V9TRV5_9PROT</name>
<organism evidence="7 8">
    <name type="scientific">Candidatus Endolissoclinum faulkneri L5</name>
    <dbReference type="NCBI Taxonomy" id="1401328"/>
    <lineage>
        <taxon>Bacteria</taxon>
        <taxon>Pseudomonadati</taxon>
        <taxon>Pseudomonadota</taxon>
        <taxon>Alphaproteobacteria</taxon>
        <taxon>Rhodospirillales</taxon>
        <taxon>Rhodospirillaceae</taxon>
        <taxon>Candidatus Endolissoclinum</taxon>
    </lineage>
</organism>
<dbReference type="AlphaFoldDB" id="V9TRV5"/>
<dbReference type="KEGG" id="efk:P856_420"/>
<dbReference type="EMBL" id="CP006745">
    <property type="protein sequence ID" value="AHC73639.1"/>
    <property type="molecule type" value="Genomic_DNA"/>
</dbReference>
<dbReference type="HOGENOM" id="CLU_017584_3_3_5"/>
<dbReference type="Gene3D" id="3.40.640.10">
    <property type="entry name" value="Type I PLP-dependent aspartate aminotransferase-like (Major domain)"/>
    <property type="match status" value="1"/>
</dbReference>
<feature type="domain" description="Aminotransferase class I/classII large" evidence="6">
    <location>
        <begin position="7"/>
        <end position="272"/>
    </location>
</feature>
<dbReference type="InterPro" id="IPR015421">
    <property type="entry name" value="PyrdxlP-dep_Trfase_major"/>
</dbReference>
<keyword evidence="8" id="KW-1185">Reference proteome</keyword>
<dbReference type="InterPro" id="IPR015422">
    <property type="entry name" value="PyrdxlP-dep_Trfase_small"/>
</dbReference>
<dbReference type="InterPro" id="IPR004839">
    <property type="entry name" value="Aminotransferase_I/II_large"/>
</dbReference>
<dbReference type="GO" id="GO:0030170">
    <property type="term" value="F:pyridoxal phosphate binding"/>
    <property type="evidence" value="ECO:0007669"/>
    <property type="project" value="InterPro"/>
</dbReference>
<dbReference type="STRING" id="1401328.P856_420"/>
<dbReference type="GO" id="GO:0008483">
    <property type="term" value="F:transaminase activity"/>
    <property type="evidence" value="ECO:0007669"/>
    <property type="project" value="UniProtKB-KW"/>
</dbReference>
<evidence type="ECO:0000256" key="4">
    <source>
        <dbReference type="ARBA" id="ARBA00022898"/>
    </source>
</evidence>
<dbReference type="PANTHER" id="PTHR43643">
    <property type="entry name" value="HISTIDINOL-PHOSPHATE AMINOTRANSFERASE 2"/>
    <property type="match status" value="1"/>
</dbReference>
<dbReference type="SUPFAM" id="SSF53383">
    <property type="entry name" value="PLP-dependent transferases"/>
    <property type="match status" value="1"/>
</dbReference>
<dbReference type="PANTHER" id="PTHR43643:SF3">
    <property type="entry name" value="HISTIDINOL-PHOSPHATE AMINOTRANSFERASE"/>
    <property type="match status" value="1"/>
</dbReference>
<dbReference type="eggNOG" id="COG0079">
    <property type="taxonomic scope" value="Bacteria"/>
</dbReference>
<dbReference type="Gene3D" id="3.90.1150.10">
    <property type="entry name" value="Aspartate Aminotransferase, domain 1"/>
    <property type="match status" value="1"/>
</dbReference>
<dbReference type="Proteomes" id="UP000018700">
    <property type="component" value="Chromosome"/>
</dbReference>
<evidence type="ECO:0000259" key="6">
    <source>
        <dbReference type="Pfam" id="PF00155"/>
    </source>
</evidence>
<evidence type="ECO:0000256" key="3">
    <source>
        <dbReference type="ARBA" id="ARBA00022679"/>
    </source>
</evidence>
<evidence type="ECO:0000256" key="2">
    <source>
        <dbReference type="ARBA" id="ARBA00022576"/>
    </source>
</evidence>
<evidence type="ECO:0000256" key="1">
    <source>
        <dbReference type="ARBA" id="ARBA00007970"/>
    </source>
</evidence>
<protein>
    <submittedName>
        <fullName evidence="7">Histidinol-phosphate aminotransferase</fullName>
    </submittedName>
</protein>
<evidence type="ECO:0000313" key="7">
    <source>
        <dbReference type="EMBL" id="AHC73639.1"/>
    </source>
</evidence>
<reference evidence="7 8" key="1">
    <citation type="journal article" date="2013" name="PLoS ONE">
        <title>Bacterial endosymbiosis in a chordate host: long-term co-evolution and conservation of secondary metabolism.</title>
        <authorList>
            <person name="Kwan J.C."/>
            <person name="Schmidt E.W."/>
        </authorList>
    </citation>
    <scope>NUCLEOTIDE SEQUENCE [LARGE SCALE GENOMIC DNA]</scope>
    <source>
        <strain evidence="8">faulkneri L5</strain>
    </source>
</reference>
<proteinExistence type="inferred from homology"/>
<accession>V9TRV5</accession>
<gene>
    <name evidence="7" type="primary">hisC</name>
    <name evidence="7" type="ORF">P856_420</name>
</gene>
<comment type="similarity">
    <text evidence="1">Belongs to the class-II pyridoxal-phosphate-dependent aminotransferase family. Histidinol-phosphate aminotransferase subfamily.</text>
</comment>
<sequence length="288" mass="32409">MRYRINDPSRIVLGCGSDELIRALTQAYLEPGEEAIHTQYGFLQFPTAIKIAGGIPVSAPDNHYTANVDAILERITSRTKIVFLANPNNPTGTYLSNKELKRLRVELPQRVLLVLDAAYAEYVQIHDYSAGIDLVEQNDNTVMLRTFSKMYGMAGLRLGWAYCSADIANTLYAVKPPYSVNTPALLAGVAAINDLKFQKKSVDHNAVWLPWLQNEFKKLGMKPYSSVANFFIIRLPKQAREYLAKRGIIVRSMSDYGKHEFIRISIGLEDDNRAVIQTMVDFFNGIEV</sequence>
<comment type="pathway">
    <text evidence="5">Amino-acid biosynthesis.</text>
</comment>
<keyword evidence="3 7" id="KW-0808">Transferase</keyword>
<keyword evidence="2 7" id="KW-0032">Aminotransferase</keyword>
<dbReference type="Pfam" id="PF00155">
    <property type="entry name" value="Aminotran_1_2"/>
    <property type="match status" value="1"/>
</dbReference>